<evidence type="ECO:0000313" key="1">
    <source>
        <dbReference type="EMBL" id="EEC55928.1"/>
    </source>
</evidence>
<protein>
    <recommendedName>
        <fullName evidence="3">Alpha/beta hydrolase</fullName>
    </recommendedName>
</protein>
<dbReference type="EMBL" id="ABVQ01000037">
    <property type="protein sequence ID" value="EEC55928.1"/>
    <property type="molecule type" value="Genomic_DNA"/>
</dbReference>
<dbReference type="SUPFAM" id="SSF53474">
    <property type="entry name" value="alpha/beta-Hydrolases"/>
    <property type="match status" value="1"/>
</dbReference>
<dbReference type="AlphaFoldDB" id="B7AUN7"/>
<organism evidence="1 2">
    <name type="scientific">[Bacteroides] pectinophilus ATCC 43243</name>
    <dbReference type="NCBI Taxonomy" id="483218"/>
    <lineage>
        <taxon>Bacteria</taxon>
        <taxon>Bacillati</taxon>
        <taxon>Bacillota</taxon>
        <taxon>Clostridia</taxon>
        <taxon>Eubacteriales</taxon>
    </lineage>
</organism>
<reference evidence="1 2" key="1">
    <citation type="submission" date="2008-11" db="EMBL/GenBank/DDBJ databases">
        <title>Draft genome sequence of Bacteroides pectinophilus (ATCC 43243).</title>
        <authorList>
            <person name="Sudarsanam P."/>
            <person name="Ley R."/>
            <person name="Guruge J."/>
            <person name="Turnbaugh P.J."/>
            <person name="Mahowald M."/>
            <person name="Liep D."/>
            <person name="Gordon J."/>
        </authorList>
    </citation>
    <scope>NUCLEOTIDE SEQUENCE [LARGE SCALE GENOMIC DNA]</scope>
    <source>
        <strain evidence="1 2">ATCC 43243</strain>
    </source>
</reference>
<proteinExistence type="predicted"/>
<evidence type="ECO:0000313" key="2">
    <source>
        <dbReference type="Proteomes" id="UP000003136"/>
    </source>
</evidence>
<reference evidence="1 2" key="2">
    <citation type="submission" date="2008-11" db="EMBL/GenBank/DDBJ databases">
        <authorList>
            <person name="Fulton L."/>
            <person name="Clifton S."/>
            <person name="Fulton B."/>
            <person name="Xu J."/>
            <person name="Minx P."/>
            <person name="Pepin K.H."/>
            <person name="Johnson M."/>
            <person name="Bhonagiri V."/>
            <person name="Nash W.E."/>
            <person name="Mardis E.R."/>
            <person name="Wilson R.K."/>
        </authorList>
    </citation>
    <scope>NUCLEOTIDE SEQUENCE [LARGE SCALE GENOMIC DNA]</scope>
    <source>
        <strain evidence="1 2">ATCC 43243</strain>
    </source>
</reference>
<dbReference type="HOGENOM" id="CLU_996945_0_0_9"/>
<dbReference type="STRING" id="483218.BACPEC_02435"/>
<dbReference type="InterPro" id="IPR029058">
    <property type="entry name" value="AB_hydrolase_fold"/>
</dbReference>
<accession>B7AUN7</accession>
<keyword evidence="2" id="KW-1185">Reference proteome</keyword>
<sequence>MFNIWNEEEPLIKEQYSRDNYIIADYNGEDAKPYCVIYFSSNGLYYPNTEENFAKFMADDRFEWRRYHFHKARREIYVRDIYKQWYIKGINSEISSIDKLIAWISQNVPKGCDIITVGNSAGGYMAVLAACLLGARYAYDFSGQFNIEDALEGGEDKNSLFKREFRTSDISAGRVFNNRDYLDLKKYIYASPDLDIFYFYPALCEDDKKQAEHIADCGNIHPFLFRDDKHGETMYNFNLDDVFAMEPEQIMELSRRIQGKIIGRTAFSLYVRGAAGTFAALFTQFQKKLFKR</sequence>
<gene>
    <name evidence="1" type="ORF">BACPEC_02435</name>
</gene>
<dbReference type="eggNOG" id="ENOG5032UGW">
    <property type="taxonomic scope" value="Bacteria"/>
</dbReference>
<comment type="caution">
    <text evidence="1">The sequence shown here is derived from an EMBL/GenBank/DDBJ whole genome shotgun (WGS) entry which is preliminary data.</text>
</comment>
<dbReference type="Proteomes" id="UP000003136">
    <property type="component" value="Unassembled WGS sequence"/>
</dbReference>
<name>B7AUN7_9FIRM</name>
<evidence type="ECO:0008006" key="3">
    <source>
        <dbReference type="Google" id="ProtNLM"/>
    </source>
</evidence>